<dbReference type="GO" id="GO:0070041">
    <property type="term" value="F:rRNA (uridine-C5-)-methyltransferase activity"/>
    <property type="evidence" value="ECO:0007669"/>
    <property type="project" value="TreeGrafter"/>
</dbReference>
<dbReference type="PANTHER" id="PTHR11061">
    <property type="entry name" value="RNA M5U METHYLTRANSFERASE"/>
    <property type="match status" value="1"/>
</dbReference>
<dbReference type="InterPro" id="IPR010280">
    <property type="entry name" value="U5_MeTrfase_fam"/>
</dbReference>
<dbReference type="NCBIfam" id="NF002909">
    <property type="entry name" value="PRK03522.2-1"/>
    <property type="match status" value="1"/>
</dbReference>
<dbReference type="Gene3D" id="3.40.50.150">
    <property type="entry name" value="Vaccinia Virus protein VP39"/>
    <property type="match status" value="1"/>
</dbReference>
<dbReference type="InterPro" id="IPR029063">
    <property type="entry name" value="SAM-dependent_MTases_sf"/>
</dbReference>
<proteinExistence type="inferred from homology"/>
<dbReference type="GO" id="GO:0070475">
    <property type="term" value="P:rRNA base methylation"/>
    <property type="evidence" value="ECO:0007669"/>
    <property type="project" value="TreeGrafter"/>
</dbReference>
<comment type="caution">
    <text evidence="6">The sequence shown here is derived from an EMBL/GenBank/DDBJ whole genome shotgun (WGS) entry which is preliminary data.</text>
</comment>
<feature type="binding site" evidence="4">
    <location>
        <position position="350"/>
    </location>
    <ligand>
        <name>S-adenosyl-L-methionine</name>
        <dbReference type="ChEBI" id="CHEBI:59789"/>
    </ligand>
</feature>
<keyword evidence="3 4" id="KW-0949">S-adenosyl-L-methionine</keyword>
<dbReference type="PROSITE" id="PS01230">
    <property type="entry name" value="TRMA_1"/>
    <property type="match status" value="1"/>
</dbReference>
<dbReference type="AlphaFoldDB" id="A0AA41QCB1"/>
<evidence type="ECO:0000313" key="7">
    <source>
        <dbReference type="Proteomes" id="UP001165405"/>
    </source>
</evidence>
<evidence type="ECO:0000256" key="5">
    <source>
        <dbReference type="PROSITE-ProRule" id="PRU10015"/>
    </source>
</evidence>
<accession>A0AA41QCB1</accession>
<dbReference type="Pfam" id="PF05958">
    <property type="entry name" value="tRNA_U5-meth_tr"/>
    <property type="match status" value="1"/>
</dbReference>
<feature type="active site" description="Nucleophile" evidence="4">
    <location>
        <position position="378"/>
    </location>
</feature>
<keyword evidence="7" id="KW-1185">Reference proteome</keyword>
<dbReference type="PROSITE" id="PS51687">
    <property type="entry name" value="SAM_MT_RNA_M5U"/>
    <property type="match status" value="1"/>
</dbReference>
<dbReference type="InterPro" id="IPR030391">
    <property type="entry name" value="MeTrfase_TrmA_CS"/>
</dbReference>
<evidence type="ECO:0000256" key="3">
    <source>
        <dbReference type="ARBA" id="ARBA00022691"/>
    </source>
</evidence>
<dbReference type="EMBL" id="JAKGSG010000022">
    <property type="protein sequence ID" value="MCF4120517.1"/>
    <property type="molecule type" value="Genomic_DNA"/>
</dbReference>
<feature type="active site" evidence="5">
    <location>
        <position position="378"/>
    </location>
</feature>
<keyword evidence="1 4" id="KW-0489">Methyltransferase</keyword>
<dbReference type="RefSeq" id="WP_236088291.1">
    <property type="nucleotide sequence ID" value="NZ_JAKGSG010000022.1"/>
</dbReference>
<sequence>MQCHHFDAGRCHSCTLLEIAYPTQVLDKERHVAALLAPFAGTLTWLPPVTGAESAFRNKAKMVVSGTVDEPVLGILDREGPTGGHGIDLTDCGLYPPALQAAFPALAAFVTRARLEPYTVAEPPAAMSPVASAEPGRRAAKAARAAKRGAHRGELKYLLVTLSPDGELMVRFVLRSQEPVARMRKHLPWLQAELPQLAVVTANIQPAHAAVLEGDLEIPLSERTALPMRLDGITLNLRPQSFFQTNTEVAAALYRQAREWVDAVDPASLWDLYCGVGGFALHCAAPGRSVTGVEISAEAIAAAWESRDALVASSPEGAARFGGVRFAAGDATAVGAPALAGHDPDMVIVNPPRRGIGADLSRRLEHATGVRHVLYSSCNATTLAKDLAAMPSFVPRQARVLDMFPQTSHYEVLVLLERA</sequence>
<name>A0AA41QCB1_9MICO</name>
<protein>
    <submittedName>
        <fullName evidence="6">23S rRNA (Uracil(747)-C(5))-methyltransferase RlmC</fullName>
    </submittedName>
</protein>
<feature type="binding site" evidence="4">
    <location>
        <position position="294"/>
    </location>
    <ligand>
        <name>S-adenosyl-L-methionine</name>
        <dbReference type="ChEBI" id="CHEBI:59789"/>
    </ligand>
</feature>
<evidence type="ECO:0000256" key="2">
    <source>
        <dbReference type="ARBA" id="ARBA00022679"/>
    </source>
</evidence>
<evidence type="ECO:0000313" key="6">
    <source>
        <dbReference type="EMBL" id="MCF4120517.1"/>
    </source>
</evidence>
<dbReference type="Proteomes" id="UP001165405">
    <property type="component" value="Unassembled WGS sequence"/>
</dbReference>
<feature type="binding site" evidence="4">
    <location>
        <position position="273"/>
    </location>
    <ligand>
        <name>S-adenosyl-L-methionine</name>
        <dbReference type="ChEBI" id="CHEBI:59789"/>
    </ligand>
</feature>
<keyword evidence="2 4" id="KW-0808">Transferase</keyword>
<dbReference type="Gene3D" id="2.40.50.1070">
    <property type="match status" value="1"/>
</dbReference>
<dbReference type="SUPFAM" id="SSF53335">
    <property type="entry name" value="S-adenosyl-L-methionine-dependent methyltransferases"/>
    <property type="match status" value="1"/>
</dbReference>
<reference evidence="6" key="1">
    <citation type="submission" date="2022-01" db="EMBL/GenBank/DDBJ databases">
        <title>Antribacter sp. nov., isolated from Guizhou of China.</title>
        <authorList>
            <person name="Chengliang C."/>
            <person name="Ya Z."/>
        </authorList>
    </citation>
    <scope>NUCLEOTIDE SEQUENCE</scope>
    <source>
        <strain evidence="6">KLBMP 9083</strain>
    </source>
</reference>
<feature type="binding site" evidence="4">
    <location>
        <position position="244"/>
    </location>
    <ligand>
        <name>S-adenosyl-L-methionine</name>
        <dbReference type="ChEBI" id="CHEBI:59789"/>
    </ligand>
</feature>
<comment type="similarity">
    <text evidence="4">Belongs to the class I-like SAM-binding methyltransferase superfamily. RNA M5U methyltransferase family.</text>
</comment>
<evidence type="ECO:0000256" key="4">
    <source>
        <dbReference type="PROSITE-ProRule" id="PRU01024"/>
    </source>
</evidence>
<dbReference type="PANTHER" id="PTHR11061:SF30">
    <property type="entry name" value="TRNA (URACIL(54)-C(5))-METHYLTRANSFERASE"/>
    <property type="match status" value="1"/>
</dbReference>
<gene>
    <name evidence="6" type="primary">rlmC</name>
    <name evidence="6" type="ORF">L1785_05965</name>
</gene>
<dbReference type="PROSITE" id="PS01231">
    <property type="entry name" value="TRMA_2"/>
    <property type="match status" value="1"/>
</dbReference>
<organism evidence="6 7">
    <name type="scientific">Antribacter soli</name>
    <dbReference type="NCBI Taxonomy" id="2910976"/>
    <lineage>
        <taxon>Bacteria</taxon>
        <taxon>Bacillati</taxon>
        <taxon>Actinomycetota</taxon>
        <taxon>Actinomycetes</taxon>
        <taxon>Micrococcales</taxon>
        <taxon>Promicromonosporaceae</taxon>
        <taxon>Antribacter</taxon>
    </lineage>
</organism>
<dbReference type="InterPro" id="IPR030390">
    <property type="entry name" value="MeTrfase_TrmA_AS"/>
</dbReference>
<evidence type="ECO:0000256" key="1">
    <source>
        <dbReference type="ARBA" id="ARBA00022603"/>
    </source>
</evidence>